<feature type="chain" id="PRO_5018202315" description="Chondroitin proteoglycan 4 domain-containing protein" evidence="1">
    <location>
        <begin position="21"/>
        <end position="293"/>
    </location>
</feature>
<dbReference type="Proteomes" id="UP000270094">
    <property type="component" value="Unassembled WGS sequence"/>
</dbReference>
<accession>A0A3P7J2U5</accession>
<evidence type="ECO:0000259" key="2">
    <source>
        <dbReference type="Pfam" id="PF15481"/>
    </source>
</evidence>
<feature type="domain" description="Chondroitin proteoglycan 4" evidence="2">
    <location>
        <begin position="37"/>
        <end position="129"/>
    </location>
</feature>
<dbReference type="PANTHER" id="PTHR37442:SF1">
    <property type="entry name" value="CHONDROITIN PROTEOGLYCAN 4 DOMAIN-CONTAINING PROTEIN"/>
    <property type="match status" value="1"/>
</dbReference>
<dbReference type="OrthoDB" id="5801572at2759"/>
<dbReference type="AlphaFoldDB" id="A0A3P7J2U5"/>
<reference evidence="3 4" key="1">
    <citation type="submission" date="2018-11" db="EMBL/GenBank/DDBJ databases">
        <authorList>
            <consortium name="Pathogen Informatics"/>
        </authorList>
    </citation>
    <scope>NUCLEOTIDE SEQUENCE [LARGE SCALE GENOMIC DNA]</scope>
</reference>
<feature type="signal peptide" evidence="1">
    <location>
        <begin position="1"/>
        <end position="20"/>
    </location>
</feature>
<sequence>MKTYLLIIFTASSIFLTSEAEEFDLPLVLDATGVSACIQVCLSDLFYSAVELVHLQDPVQRFSNVCRKYDEASICVAKEKFCLQSTIFEIALSGIDEVCNERGEDIMQYKDCLETQSEIVLKNCDRECYFTDVLVTLSGKGNAKELQRLQNKTKDLQKELASLCVTFGCMSSCMARDFNINCSPVGTMIVKALLKPFFTFSSIFDEIGPRAKLSVYRQVPPQCYYLVDFQEVEGITFGKPPTKKMSKSPEEAVLNEITRKEEMKKKKKAELEKQFMMDVQKGSLHLVEKNKHR</sequence>
<dbReference type="PANTHER" id="PTHR37442">
    <property type="entry name" value="F18A1.7 PROTEIN-RELATED"/>
    <property type="match status" value="1"/>
</dbReference>
<dbReference type="InterPro" id="IPR029153">
    <property type="entry name" value="CPG4"/>
</dbReference>
<keyword evidence="1" id="KW-0732">Signal</keyword>
<name>A0A3P7J2U5_STRVU</name>
<dbReference type="InterPro" id="IPR053123">
    <property type="entry name" value="CPG4-like"/>
</dbReference>
<evidence type="ECO:0000313" key="4">
    <source>
        <dbReference type="Proteomes" id="UP000270094"/>
    </source>
</evidence>
<evidence type="ECO:0000313" key="3">
    <source>
        <dbReference type="EMBL" id="VDM77296.1"/>
    </source>
</evidence>
<dbReference type="Pfam" id="PF15481">
    <property type="entry name" value="CPG4"/>
    <property type="match status" value="1"/>
</dbReference>
<protein>
    <recommendedName>
        <fullName evidence="2">Chondroitin proteoglycan 4 domain-containing protein</fullName>
    </recommendedName>
</protein>
<organism evidence="3 4">
    <name type="scientific">Strongylus vulgaris</name>
    <name type="common">Blood worm</name>
    <dbReference type="NCBI Taxonomy" id="40348"/>
    <lineage>
        <taxon>Eukaryota</taxon>
        <taxon>Metazoa</taxon>
        <taxon>Ecdysozoa</taxon>
        <taxon>Nematoda</taxon>
        <taxon>Chromadorea</taxon>
        <taxon>Rhabditida</taxon>
        <taxon>Rhabditina</taxon>
        <taxon>Rhabditomorpha</taxon>
        <taxon>Strongyloidea</taxon>
        <taxon>Strongylidae</taxon>
        <taxon>Strongylus</taxon>
    </lineage>
</organism>
<keyword evidence="4" id="KW-1185">Reference proteome</keyword>
<gene>
    <name evidence="3" type="ORF">SVUK_LOCUS12294</name>
</gene>
<dbReference type="EMBL" id="UYYB01098876">
    <property type="protein sequence ID" value="VDM77296.1"/>
    <property type="molecule type" value="Genomic_DNA"/>
</dbReference>
<evidence type="ECO:0000256" key="1">
    <source>
        <dbReference type="SAM" id="SignalP"/>
    </source>
</evidence>
<proteinExistence type="predicted"/>